<comment type="caution">
    <text evidence="2">The sequence shown here is derived from an EMBL/GenBank/DDBJ whole genome shotgun (WGS) entry which is preliminary data.</text>
</comment>
<accession>A0A392PHU5</accession>
<dbReference type="Proteomes" id="UP000265520">
    <property type="component" value="Unassembled WGS sequence"/>
</dbReference>
<keyword evidence="1" id="KW-0175">Coiled coil</keyword>
<keyword evidence="3" id="KW-1185">Reference proteome</keyword>
<proteinExistence type="predicted"/>
<reference evidence="2 3" key="1">
    <citation type="journal article" date="2018" name="Front. Plant Sci.">
        <title>Red Clover (Trifolium pratense) and Zigzag Clover (T. medium) - A Picture of Genomic Similarities and Differences.</title>
        <authorList>
            <person name="Dluhosova J."/>
            <person name="Istvanek J."/>
            <person name="Nedelnik J."/>
            <person name="Repkova J."/>
        </authorList>
    </citation>
    <scope>NUCLEOTIDE SEQUENCE [LARGE SCALE GENOMIC DNA]</scope>
    <source>
        <strain evidence="3">cv. 10/8</strain>
        <tissue evidence="2">Leaf</tissue>
    </source>
</reference>
<dbReference type="AlphaFoldDB" id="A0A392PHU5"/>
<evidence type="ECO:0000313" key="3">
    <source>
        <dbReference type="Proteomes" id="UP000265520"/>
    </source>
</evidence>
<evidence type="ECO:0000256" key="1">
    <source>
        <dbReference type="SAM" id="Coils"/>
    </source>
</evidence>
<sequence length="54" mass="6266">MPTRKQNAIARKMESRVEALENEITEVCAALATMETVVKTNHESLITKPPWRRW</sequence>
<dbReference type="EMBL" id="LXQA010081059">
    <property type="protein sequence ID" value="MCI11663.1"/>
    <property type="molecule type" value="Genomic_DNA"/>
</dbReference>
<organism evidence="2 3">
    <name type="scientific">Trifolium medium</name>
    <dbReference type="NCBI Taxonomy" id="97028"/>
    <lineage>
        <taxon>Eukaryota</taxon>
        <taxon>Viridiplantae</taxon>
        <taxon>Streptophyta</taxon>
        <taxon>Embryophyta</taxon>
        <taxon>Tracheophyta</taxon>
        <taxon>Spermatophyta</taxon>
        <taxon>Magnoliopsida</taxon>
        <taxon>eudicotyledons</taxon>
        <taxon>Gunneridae</taxon>
        <taxon>Pentapetalae</taxon>
        <taxon>rosids</taxon>
        <taxon>fabids</taxon>
        <taxon>Fabales</taxon>
        <taxon>Fabaceae</taxon>
        <taxon>Papilionoideae</taxon>
        <taxon>50 kb inversion clade</taxon>
        <taxon>NPAAA clade</taxon>
        <taxon>Hologalegina</taxon>
        <taxon>IRL clade</taxon>
        <taxon>Trifolieae</taxon>
        <taxon>Trifolium</taxon>
    </lineage>
</organism>
<feature type="coiled-coil region" evidence="1">
    <location>
        <begin position="3"/>
        <end position="30"/>
    </location>
</feature>
<protein>
    <submittedName>
        <fullName evidence="2">Uncharacterized protein</fullName>
    </submittedName>
</protein>
<evidence type="ECO:0000313" key="2">
    <source>
        <dbReference type="EMBL" id="MCI11663.1"/>
    </source>
</evidence>
<name>A0A392PHU5_9FABA</name>